<proteinExistence type="predicted"/>
<dbReference type="InterPro" id="IPR026444">
    <property type="entry name" value="Secre_tail"/>
</dbReference>
<evidence type="ECO:0000313" key="1">
    <source>
        <dbReference type="EMBL" id="RZS75000.1"/>
    </source>
</evidence>
<keyword evidence="2" id="KW-1185">Reference proteome</keyword>
<protein>
    <submittedName>
        <fullName evidence="1">Putative secreted protein (Por secretion system target)</fullName>
    </submittedName>
</protein>
<gene>
    <name evidence="1" type="ORF">EV199_0855</name>
</gene>
<reference evidence="1 2" key="1">
    <citation type="submission" date="2019-02" db="EMBL/GenBank/DDBJ databases">
        <title>Genomic Encyclopedia of Type Strains, Phase IV (KMG-IV): sequencing the most valuable type-strain genomes for metagenomic binning, comparative biology and taxonomic classification.</title>
        <authorList>
            <person name="Goeker M."/>
        </authorList>
    </citation>
    <scope>NUCLEOTIDE SEQUENCE [LARGE SCALE GENOMIC DNA]</scope>
    <source>
        <strain evidence="1 2">DSM 18116</strain>
    </source>
</reference>
<dbReference type="EMBL" id="SGXA01000001">
    <property type="protein sequence ID" value="RZS75000.1"/>
    <property type="molecule type" value="Genomic_DNA"/>
</dbReference>
<dbReference type="SUPFAM" id="SSF49785">
    <property type="entry name" value="Galactose-binding domain-like"/>
    <property type="match status" value="1"/>
</dbReference>
<dbReference type="NCBIfam" id="TIGR04183">
    <property type="entry name" value="Por_Secre_tail"/>
    <property type="match status" value="1"/>
</dbReference>
<dbReference type="OrthoDB" id="665228at2"/>
<dbReference type="Proteomes" id="UP000293874">
    <property type="component" value="Unassembled WGS sequence"/>
</dbReference>
<evidence type="ECO:0000313" key="2">
    <source>
        <dbReference type="Proteomes" id="UP000293874"/>
    </source>
</evidence>
<comment type="caution">
    <text evidence="1">The sequence shown here is derived from an EMBL/GenBank/DDBJ whole genome shotgun (WGS) entry which is preliminary data.</text>
</comment>
<sequence length="449" mass="49167">MKTIISCFIPVCLAVAVKAQQIKITAGTSLRTSKQLQLVLSQGMDLENNADLQLPTLQVLASGTADSRISGTGMLTIGQLQINKQAGSKLILEKDCSIAGEVNFVEGFLDLNDHTLHLQPNAILKNEQAGSRIIGNNGGTVQITINLEQPSNLNPGNLGLIISTAAEPGITVIRRSHQVFRNGGGSSINRSYELSPENNTGLNASITMQYFDEELNGLNESLLELYQSPNNGKSWYARGLRERNISTNEVSADLIASLNTFTLSTINNPLPIKLSSISISCNSNQPTIKWKTVNPQDVQSFRIQKSINGIQWETVTGNIHPQPSSQHEYSYTDQQLPAKYYRIQSLEHNGEISYSAQLRTDCKGKGNSFSLLLNPVKETLQLNITANDPKQLGLQIIDPQGRIIRKISVEIQSGHSIQSIPLPAGANGLYHIRITEKGETVWTKTFLKV</sequence>
<name>A0A4Q7N098_9BACT</name>
<accession>A0A4Q7N098</accession>
<dbReference type="InterPro" id="IPR008979">
    <property type="entry name" value="Galactose-bd-like_sf"/>
</dbReference>
<dbReference type="AlphaFoldDB" id="A0A4Q7N098"/>
<dbReference type="RefSeq" id="WP_130539413.1">
    <property type="nucleotide sequence ID" value="NZ_CP042431.1"/>
</dbReference>
<organism evidence="1 2">
    <name type="scientific">Pseudobacter ginsenosidimutans</name>
    <dbReference type="NCBI Taxonomy" id="661488"/>
    <lineage>
        <taxon>Bacteria</taxon>
        <taxon>Pseudomonadati</taxon>
        <taxon>Bacteroidota</taxon>
        <taxon>Chitinophagia</taxon>
        <taxon>Chitinophagales</taxon>
        <taxon>Chitinophagaceae</taxon>
        <taxon>Pseudobacter</taxon>
    </lineage>
</organism>